<comment type="caution">
    <text evidence="1">The sequence shown here is derived from an EMBL/GenBank/DDBJ whole genome shotgun (WGS) entry which is preliminary data.</text>
</comment>
<sequence>MQCFTTRYFTDEQLDEIDEIGYPLFPSLPPEMNEILDKVSILKTPVDAYNYGRHLPHDPIKEPLKVWLAKLHFYTGGEFHLERMLESDPLYEAWLFLKSVVHGSHIIARGYISAVEPTSDRKMGHKMDAIYIAGRREIGCIEIGMEDDQTKEMKDGLLKMPFR</sequence>
<evidence type="ECO:0000313" key="2">
    <source>
        <dbReference type="Proteomes" id="UP000646827"/>
    </source>
</evidence>
<gene>
    <name evidence="1" type="ORF">INT45_009075</name>
</gene>
<keyword evidence="2" id="KW-1185">Reference proteome</keyword>
<protein>
    <submittedName>
        <fullName evidence="1">Uncharacterized protein</fullName>
    </submittedName>
</protein>
<dbReference type="EMBL" id="JAEPRB010000278">
    <property type="protein sequence ID" value="KAG2217712.1"/>
    <property type="molecule type" value="Genomic_DNA"/>
</dbReference>
<accession>A0A8H7RUW9</accession>
<organism evidence="1 2">
    <name type="scientific">Circinella minor</name>
    <dbReference type="NCBI Taxonomy" id="1195481"/>
    <lineage>
        <taxon>Eukaryota</taxon>
        <taxon>Fungi</taxon>
        <taxon>Fungi incertae sedis</taxon>
        <taxon>Mucoromycota</taxon>
        <taxon>Mucoromycotina</taxon>
        <taxon>Mucoromycetes</taxon>
        <taxon>Mucorales</taxon>
        <taxon>Lichtheimiaceae</taxon>
        <taxon>Circinella</taxon>
    </lineage>
</organism>
<evidence type="ECO:0000313" key="1">
    <source>
        <dbReference type="EMBL" id="KAG2217712.1"/>
    </source>
</evidence>
<reference evidence="1 2" key="1">
    <citation type="submission" date="2020-12" db="EMBL/GenBank/DDBJ databases">
        <title>Metabolic potential, ecology and presence of endohyphal bacteria is reflected in genomic diversity of Mucoromycotina.</title>
        <authorList>
            <person name="Muszewska A."/>
            <person name="Okrasinska A."/>
            <person name="Steczkiewicz K."/>
            <person name="Drgas O."/>
            <person name="Orlowska M."/>
            <person name="Perlinska-Lenart U."/>
            <person name="Aleksandrzak-Piekarczyk T."/>
            <person name="Szatraj K."/>
            <person name="Zielenkiewicz U."/>
            <person name="Pilsyk S."/>
            <person name="Malc E."/>
            <person name="Mieczkowski P."/>
            <person name="Kruszewska J.S."/>
            <person name="Biernat P."/>
            <person name="Pawlowska J."/>
        </authorList>
    </citation>
    <scope>NUCLEOTIDE SEQUENCE [LARGE SCALE GENOMIC DNA]</scope>
    <source>
        <strain evidence="1 2">CBS 142.35</strain>
    </source>
</reference>
<feature type="non-terminal residue" evidence="1">
    <location>
        <position position="163"/>
    </location>
</feature>
<proteinExistence type="predicted"/>
<dbReference type="AlphaFoldDB" id="A0A8H7RUW9"/>
<dbReference type="Proteomes" id="UP000646827">
    <property type="component" value="Unassembled WGS sequence"/>
</dbReference>
<name>A0A8H7RUW9_9FUNG</name>
<dbReference type="OrthoDB" id="2251053at2759"/>